<proteinExistence type="predicted"/>
<evidence type="ECO:0000313" key="3">
    <source>
        <dbReference type="Proteomes" id="UP000027601"/>
    </source>
</evidence>
<dbReference type="EMBL" id="BAJS01000001">
    <property type="protein sequence ID" value="GAK35198.1"/>
    <property type="molecule type" value="Genomic_DNA"/>
</dbReference>
<dbReference type="InterPro" id="IPR029044">
    <property type="entry name" value="Nucleotide-diphossugar_trans"/>
</dbReference>
<accession>A0A069CX88</accession>
<evidence type="ECO:0000259" key="1">
    <source>
        <dbReference type="Pfam" id="PF00535"/>
    </source>
</evidence>
<name>A0A069CX88_9BACE</name>
<dbReference type="eggNOG" id="COG1216">
    <property type="taxonomic scope" value="Bacteria"/>
</dbReference>
<reference evidence="2 3" key="1">
    <citation type="journal article" date="2015" name="Microbes Environ.">
        <title>Distribution and evolution of nitrogen fixation genes in the phylum bacteroidetes.</title>
        <authorList>
            <person name="Inoue J."/>
            <person name="Oshima K."/>
            <person name="Suda W."/>
            <person name="Sakamoto M."/>
            <person name="Iino T."/>
            <person name="Noda S."/>
            <person name="Hongoh Y."/>
            <person name="Hattori M."/>
            <person name="Ohkuma M."/>
        </authorList>
    </citation>
    <scope>NUCLEOTIDE SEQUENCE [LARGE SCALE GENOMIC DNA]</scope>
    <source>
        <strain evidence="2 3">JCM 15093</strain>
    </source>
</reference>
<dbReference type="PANTHER" id="PTHR43685">
    <property type="entry name" value="GLYCOSYLTRANSFERASE"/>
    <property type="match status" value="1"/>
</dbReference>
<protein>
    <submittedName>
        <fullName evidence="2">Putative two-domain glycosyltransferase</fullName>
    </submittedName>
</protein>
<dbReference type="RefSeq" id="WP_024995426.1">
    <property type="nucleotide sequence ID" value="NZ_ATZI01000001.1"/>
</dbReference>
<dbReference type="InterPro" id="IPR050834">
    <property type="entry name" value="Glycosyltransf_2"/>
</dbReference>
<dbReference type="CDD" id="cd06420">
    <property type="entry name" value="GT2_Chondriotin_Pol_N"/>
    <property type="match status" value="1"/>
</dbReference>
<dbReference type="AlphaFoldDB" id="A0A069CX88"/>
<dbReference type="Proteomes" id="UP000027601">
    <property type="component" value="Unassembled WGS sequence"/>
</dbReference>
<keyword evidence="2" id="KW-0808">Transferase</keyword>
<dbReference type="GO" id="GO:0016740">
    <property type="term" value="F:transferase activity"/>
    <property type="evidence" value="ECO:0007669"/>
    <property type="project" value="UniProtKB-KW"/>
</dbReference>
<dbReference type="PANTHER" id="PTHR43685:SF3">
    <property type="entry name" value="SLR2126 PROTEIN"/>
    <property type="match status" value="1"/>
</dbReference>
<dbReference type="SUPFAM" id="SSF53448">
    <property type="entry name" value="Nucleotide-diphospho-sugar transferases"/>
    <property type="match status" value="1"/>
</dbReference>
<keyword evidence="3" id="KW-1185">Reference proteome</keyword>
<dbReference type="InterPro" id="IPR001173">
    <property type="entry name" value="Glyco_trans_2-like"/>
</dbReference>
<sequence length="269" mass="31321">MHTSLLISTYNWKEALKACLQSVFNQSILPDEILIADDGSQDGTKEMIREMKLQTQIPIIHVWHQDKGFRVAAIRNRAIEMAKGDYIIQIDGDVILHKYFIADHLELAERGYFVCGSRVWLREETTDQILKGDIMQPSCFKEDLRFALNGLRSKMLRNYLAKRYGQNKISRLRGCNMAFWRDDLLKVNGYNEDLTMWGQEDTVMAYRLIHSGVKKKFLKMGGVQYHLYHTKASRERLMYHNMVLRKVIIQRTAWCANGINKGMNLAKSI</sequence>
<gene>
    <name evidence="2" type="ORF">JCM15093_277</name>
</gene>
<dbReference type="OrthoDB" id="9815923at2"/>
<dbReference type="STRING" id="1121097.GCA_000428125_00281"/>
<dbReference type="Pfam" id="PF00535">
    <property type="entry name" value="Glycos_transf_2"/>
    <property type="match status" value="1"/>
</dbReference>
<dbReference type="Gene3D" id="3.90.550.10">
    <property type="entry name" value="Spore Coat Polysaccharide Biosynthesis Protein SpsA, Chain A"/>
    <property type="match status" value="1"/>
</dbReference>
<organism evidence="2 3">
    <name type="scientific">Bacteroides graminisolvens DSM 19988 = JCM 15093</name>
    <dbReference type="NCBI Taxonomy" id="1121097"/>
    <lineage>
        <taxon>Bacteria</taxon>
        <taxon>Pseudomonadati</taxon>
        <taxon>Bacteroidota</taxon>
        <taxon>Bacteroidia</taxon>
        <taxon>Bacteroidales</taxon>
        <taxon>Bacteroidaceae</taxon>
        <taxon>Bacteroides</taxon>
    </lineage>
</organism>
<feature type="domain" description="Glycosyltransferase 2-like" evidence="1">
    <location>
        <begin position="4"/>
        <end position="184"/>
    </location>
</feature>
<comment type="caution">
    <text evidence="2">The sequence shown here is derived from an EMBL/GenBank/DDBJ whole genome shotgun (WGS) entry which is preliminary data.</text>
</comment>
<evidence type="ECO:0000313" key="2">
    <source>
        <dbReference type="EMBL" id="GAK35198.1"/>
    </source>
</evidence>